<reference evidence="2 3" key="1">
    <citation type="submission" date="2021-03" db="EMBL/GenBank/DDBJ databases">
        <title>Fibrella sp. HMF5405 genome sequencing and assembly.</title>
        <authorList>
            <person name="Kang H."/>
            <person name="Kim H."/>
            <person name="Bae S."/>
            <person name="Joh K."/>
        </authorList>
    </citation>
    <scope>NUCLEOTIDE SEQUENCE [LARGE SCALE GENOMIC DNA]</scope>
    <source>
        <strain evidence="2 3">HMF5405</strain>
    </source>
</reference>
<dbReference type="InterPro" id="IPR000182">
    <property type="entry name" value="GNAT_dom"/>
</dbReference>
<name>A0ABS3JGZ2_9BACT</name>
<accession>A0ABS3JGZ2</accession>
<comment type="caution">
    <text evidence="2">The sequence shown here is derived from an EMBL/GenBank/DDBJ whole genome shotgun (WGS) entry which is preliminary data.</text>
</comment>
<proteinExistence type="predicted"/>
<dbReference type="CDD" id="cd04301">
    <property type="entry name" value="NAT_SF"/>
    <property type="match status" value="1"/>
</dbReference>
<dbReference type="EMBL" id="JAFMYW010000003">
    <property type="protein sequence ID" value="MBO0949275.1"/>
    <property type="molecule type" value="Genomic_DNA"/>
</dbReference>
<keyword evidence="3" id="KW-1185">Reference proteome</keyword>
<organism evidence="2 3">
    <name type="scientific">Fibrella forsythiae</name>
    <dbReference type="NCBI Taxonomy" id="2817061"/>
    <lineage>
        <taxon>Bacteria</taxon>
        <taxon>Pseudomonadati</taxon>
        <taxon>Bacteroidota</taxon>
        <taxon>Cytophagia</taxon>
        <taxon>Cytophagales</taxon>
        <taxon>Spirosomataceae</taxon>
        <taxon>Fibrella</taxon>
    </lineage>
</organism>
<sequence>MNSNITISTDKARLDVRLIHQFLSQESYWATNIPIETVQRSIDNSLCFGLYEDANQIGFARVITDQATFAYLADVFILADYRGRGFSKQLIAAVSAWPALQGLRRWVLVTRDAHELYTQFGFTALDQPELFMQRKREKPY</sequence>
<dbReference type="SUPFAM" id="SSF55729">
    <property type="entry name" value="Acyl-CoA N-acyltransferases (Nat)"/>
    <property type="match status" value="1"/>
</dbReference>
<evidence type="ECO:0000313" key="3">
    <source>
        <dbReference type="Proteomes" id="UP000664628"/>
    </source>
</evidence>
<feature type="domain" description="N-acetyltransferase" evidence="1">
    <location>
        <begin position="5"/>
        <end position="137"/>
    </location>
</feature>
<evidence type="ECO:0000259" key="1">
    <source>
        <dbReference type="PROSITE" id="PS51186"/>
    </source>
</evidence>
<dbReference type="InterPro" id="IPR016181">
    <property type="entry name" value="Acyl_CoA_acyltransferase"/>
</dbReference>
<evidence type="ECO:0000313" key="2">
    <source>
        <dbReference type="EMBL" id="MBO0949275.1"/>
    </source>
</evidence>
<protein>
    <submittedName>
        <fullName evidence="2">GNAT family N-acetyltransferase</fullName>
    </submittedName>
</protein>
<gene>
    <name evidence="2" type="ORF">J2I46_11830</name>
</gene>
<dbReference type="Pfam" id="PF13508">
    <property type="entry name" value="Acetyltransf_7"/>
    <property type="match status" value="1"/>
</dbReference>
<dbReference type="PROSITE" id="PS51186">
    <property type="entry name" value="GNAT"/>
    <property type="match status" value="1"/>
</dbReference>
<dbReference type="PANTHER" id="PTHR43233">
    <property type="entry name" value="FAMILY N-ACETYLTRANSFERASE, PUTATIVE (AFU_ORTHOLOGUE AFUA_6G03350)-RELATED"/>
    <property type="match status" value="1"/>
</dbReference>
<dbReference type="InterPro" id="IPR053144">
    <property type="entry name" value="Acetyltransferase_Butenolide"/>
</dbReference>
<dbReference type="Proteomes" id="UP000664628">
    <property type="component" value="Unassembled WGS sequence"/>
</dbReference>
<dbReference type="PANTHER" id="PTHR43233:SF1">
    <property type="entry name" value="FAMILY N-ACETYLTRANSFERASE, PUTATIVE (AFU_ORTHOLOGUE AFUA_6G03350)-RELATED"/>
    <property type="match status" value="1"/>
</dbReference>
<dbReference type="RefSeq" id="WP_207329248.1">
    <property type="nucleotide sequence ID" value="NZ_JAFMYW010000003.1"/>
</dbReference>
<dbReference type="Gene3D" id="3.40.630.30">
    <property type="match status" value="1"/>
</dbReference>